<reference evidence="1" key="1">
    <citation type="submission" date="2023-10" db="EMBL/GenBank/DDBJ databases">
        <authorList>
            <person name="Chen Y."/>
            <person name="Shah S."/>
            <person name="Dougan E. K."/>
            <person name="Thang M."/>
            <person name="Chan C."/>
        </authorList>
    </citation>
    <scope>NUCLEOTIDE SEQUENCE [LARGE SCALE GENOMIC DNA]</scope>
</reference>
<accession>A0ABN9VBH7</accession>
<protein>
    <submittedName>
        <fullName evidence="1">Uncharacterized protein</fullName>
    </submittedName>
</protein>
<evidence type="ECO:0000313" key="1">
    <source>
        <dbReference type="EMBL" id="CAK0870094.1"/>
    </source>
</evidence>
<name>A0ABN9VBH7_9DINO</name>
<keyword evidence="2" id="KW-1185">Reference proteome</keyword>
<proteinExistence type="predicted"/>
<organism evidence="1 2">
    <name type="scientific">Prorocentrum cordatum</name>
    <dbReference type="NCBI Taxonomy" id="2364126"/>
    <lineage>
        <taxon>Eukaryota</taxon>
        <taxon>Sar</taxon>
        <taxon>Alveolata</taxon>
        <taxon>Dinophyceae</taxon>
        <taxon>Prorocentrales</taxon>
        <taxon>Prorocentraceae</taxon>
        <taxon>Prorocentrum</taxon>
    </lineage>
</organism>
<gene>
    <name evidence="1" type="ORF">PCOR1329_LOCUS56287</name>
</gene>
<comment type="caution">
    <text evidence="1">The sequence shown here is derived from an EMBL/GenBank/DDBJ whole genome shotgun (WGS) entry which is preliminary data.</text>
</comment>
<evidence type="ECO:0000313" key="2">
    <source>
        <dbReference type="Proteomes" id="UP001189429"/>
    </source>
</evidence>
<dbReference type="Proteomes" id="UP001189429">
    <property type="component" value="Unassembled WGS sequence"/>
</dbReference>
<sequence>MLPISFPFLPPSCVSSQAVGCFQIEFASTDILGAFGAASLITFVRSARTRRVCRGFARAWRVDRLAPWMIEAWSCLEGRRILAGGSSDSVCDGCEASLAAVHWMHETVIFERGGSQ</sequence>
<dbReference type="EMBL" id="CAUYUJ010016924">
    <property type="protein sequence ID" value="CAK0870094.1"/>
    <property type="molecule type" value="Genomic_DNA"/>
</dbReference>